<accession>A0A7N0UDC3</accession>
<feature type="region of interest" description="Disordered" evidence="1">
    <location>
        <begin position="90"/>
        <end position="132"/>
    </location>
</feature>
<evidence type="ECO:0000313" key="3">
    <source>
        <dbReference type="Proteomes" id="UP000594263"/>
    </source>
</evidence>
<proteinExistence type="predicted"/>
<dbReference type="AlphaFoldDB" id="A0A7N0UDC3"/>
<evidence type="ECO:0000256" key="1">
    <source>
        <dbReference type="SAM" id="MobiDB-lite"/>
    </source>
</evidence>
<name>A0A7N0UDC3_KALFE</name>
<keyword evidence="3" id="KW-1185">Reference proteome</keyword>
<dbReference type="EnsemblPlants" id="Kaladp0060s0079.1.v1.1">
    <property type="protein sequence ID" value="Kaladp0060s0079.1.v1.1.CDS.1"/>
    <property type="gene ID" value="Kaladp0060s0079.v1.1"/>
</dbReference>
<evidence type="ECO:0000313" key="2">
    <source>
        <dbReference type="EnsemblPlants" id="Kaladp0060s0079.1.v1.1.CDS.1"/>
    </source>
</evidence>
<dbReference type="Proteomes" id="UP000594263">
    <property type="component" value="Unplaced"/>
</dbReference>
<reference evidence="2" key="1">
    <citation type="submission" date="2021-01" db="UniProtKB">
        <authorList>
            <consortium name="EnsemblPlants"/>
        </authorList>
    </citation>
    <scope>IDENTIFICATION</scope>
</reference>
<dbReference type="Gramene" id="Kaladp0060s0079.1.v1.1">
    <property type="protein sequence ID" value="Kaladp0060s0079.1.v1.1.CDS.1"/>
    <property type="gene ID" value="Kaladp0060s0079.v1.1"/>
</dbReference>
<protein>
    <submittedName>
        <fullName evidence="2">Uncharacterized protein</fullName>
    </submittedName>
</protein>
<sequence length="132" mass="14698">MAIKVDISKMILLRLLRPLQTLQTNLLTLNMKEVWEAKGTYAKLSKEAGVEAECADSCDQLAQRTKNGNKAWEFVSKVLLRIVDGKDSELRKGHATTDQKGDGGSNETAAEGKKKSSSWLPNPDQRWPVQGW</sequence>
<organism evidence="2 3">
    <name type="scientific">Kalanchoe fedtschenkoi</name>
    <name type="common">Lavender scallops</name>
    <name type="synonym">South American air plant</name>
    <dbReference type="NCBI Taxonomy" id="63787"/>
    <lineage>
        <taxon>Eukaryota</taxon>
        <taxon>Viridiplantae</taxon>
        <taxon>Streptophyta</taxon>
        <taxon>Embryophyta</taxon>
        <taxon>Tracheophyta</taxon>
        <taxon>Spermatophyta</taxon>
        <taxon>Magnoliopsida</taxon>
        <taxon>eudicotyledons</taxon>
        <taxon>Gunneridae</taxon>
        <taxon>Pentapetalae</taxon>
        <taxon>Saxifragales</taxon>
        <taxon>Crassulaceae</taxon>
        <taxon>Kalanchoe</taxon>
    </lineage>
</organism>
<feature type="compositionally biased region" description="Basic and acidic residues" evidence="1">
    <location>
        <begin position="90"/>
        <end position="101"/>
    </location>
</feature>